<proteinExistence type="predicted"/>
<dbReference type="EMBL" id="FRAR01000007">
    <property type="protein sequence ID" value="SHK15450.1"/>
    <property type="molecule type" value="Genomic_DNA"/>
</dbReference>
<dbReference type="OrthoDB" id="2052409at2"/>
<accession>A0A1M6Q5K9</accession>
<dbReference type="AlphaFoldDB" id="A0A1M6Q5K9"/>
<feature type="compositionally biased region" description="Basic and acidic residues" evidence="1">
    <location>
        <begin position="1"/>
        <end position="13"/>
    </location>
</feature>
<sequence>MKHDVTPEEKTGAEENAPPAKHSLPLPEDTTRCVGCPYPGVGFICWSSDGSCMRTDVEKISRRGKGR</sequence>
<evidence type="ECO:0000256" key="1">
    <source>
        <dbReference type="SAM" id="MobiDB-lite"/>
    </source>
</evidence>
<keyword evidence="3" id="KW-1185">Reference proteome</keyword>
<protein>
    <submittedName>
        <fullName evidence="2">Uncharacterized protein</fullName>
    </submittedName>
</protein>
<evidence type="ECO:0000313" key="3">
    <source>
        <dbReference type="Proteomes" id="UP000183997"/>
    </source>
</evidence>
<dbReference type="STRING" id="1121421.SAMN02745123_00913"/>
<gene>
    <name evidence="2" type="ORF">SAMN02745123_00913</name>
</gene>
<organism evidence="2 3">
    <name type="scientific">Desulforamulus aeronauticus DSM 10349</name>
    <dbReference type="NCBI Taxonomy" id="1121421"/>
    <lineage>
        <taxon>Bacteria</taxon>
        <taxon>Bacillati</taxon>
        <taxon>Bacillota</taxon>
        <taxon>Clostridia</taxon>
        <taxon>Eubacteriales</taxon>
        <taxon>Peptococcaceae</taxon>
        <taxon>Desulforamulus</taxon>
    </lineage>
</organism>
<dbReference type="Proteomes" id="UP000183997">
    <property type="component" value="Unassembled WGS sequence"/>
</dbReference>
<dbReference type="RefSeq" id="WP_072911259.1">
    <property type="nucleotide sequence ID" value="NZ_FRAR01000007.1"/>
</dbReference>
<evidence type="ECO:0000313" key="2">
    <source>
        <dbReference type="EMBL" id="SHK15450.1"/>
    </source>
</evidence>
<feature type="region of interest" description="Disordered" evidence="1">
    <location>
        <begin position="1"/>
        <end position="26"/>
    </location>
</feature>
<reference evidence="3" key="1">
    <citation type="submission" date="2016-11" db="EMBL/GenBank/DDBJ databases">
        <authorList>
            <person name="Varghese N."/>
            <person name="Submissions S."/>
        </authorList>
    </citation>
    <scope>NUCLEOTIDE SEQUENCE [LARGE SCALE GENOMIC DNA]</scope>
    <source>
        <strain evidence="3">DSM 10349</strain>
    </source>
</reference>
<name>A0A1M6Q5K9_9FIRM</name>